<dbReference type="GeneID" id="96619729"/>
<evidence type="ECO:0008006" key="3">
    <source>
        <dbReference type="Google" id="ProtNLM"/>
    </source>
</evidence>
<accession>A0ABY0VQY9</accession>
<proteinExistence type="predicted"/>
<dbReference type="Proteomes" id="UP000182058">
    <property type="component" value="Chromosome I"/>
</dbReference>
<evidence type="ECO:0000313" key="1">
    <source>
        <dbReference type="EMBL" id="SDU50048.1"/>
    </source>
</evidence>
<name>A0ABY0VQY9_9PSED</name>
<gene>
    <name evidence="1" type="ORF">SAMN04490201_2085</name>
</gene>
<sequence>MSSKNVLQAGFFDDNRSIPEVCALMDGGPPALRRWIDQIRKVRQKSTRTALTLMPNLTSMSAER</sequence>
<dbReference type="EMBL" id="LT629795">
    <property type="protein sequence ID" value="SDU50048.1"/>
    <property type="molecule type" value="Genomic_DNA"/>
</dbReference>
<evidence type="ECO:0000313" key="2">
    <source>
        <dbReference type="Proteomes" id="UP000182058"/>
    </source>
</evidence>
<keyword evidence="2" id="KW-1185">Reference proteome</keyword>
<protein>
    <recommendedName>
        <fullName evidence="3">Transposase</fullName>
    </recommendedName>
</protein>
<dbReference type="RefSeq" id="WP_048350897.1">
    <property type="nucleotide sequence ID" value="NZ_CP049044.1"/>
</dbReference>
<reference evidence="1 2" key="1">
    <citation type="submission" date="2016-10" db="EMBL/GenBank/DDBJ databases">
        <authorList>
            <person name="Varghese N."/>
            <person name="Submissions S."/>
        </authorList>
    </citation>
    <scope>NUCLEOTIDE SEQUENCE [LARGE SCALE GENOMIC DNA]</scope>
    <source>
        <strain evidence="1 2">BS3667</strain>
    </source>
</reference>
<organism evidence="1 2">
    <name type="scientific">Pseudomonas psychrophila</name>
    <dbReference type="NCBI Taxonomy" id="122355"/>
    <lineage>
        <taxon>Bacteria</taxon>
        <taxon>Pseudomonadati</taxon>
        <taxon>Pseudomonadota</taxon>
        <taxon>Gammaproteobacteria</taxon>
        <taxon>Pseudomonadales</taxon>
        <taxon>Pseudomonadaceae</taxon>
        <taxon>Pseudomonas</taxon>
    </lineage>
</organism>